<evidence type="ECO:0000256" key="6">
    <source>
        <dbReference type="ARBA" id="ARBA00049743"/>
    </source>
</evidence>
<feature type="transmembrane region" description="Helical" evidence="7">
    <location>
        <begin position="79"/>
        <end position="100"/>
    </location>
</feature>
<comment type="similarity">
    <text evidence="2 7">Belongs to the peroxisomal membrane protein PXMP2/4 family.</text>
</comment>
<dbReference type="EMBL" id="JYDL01000100">
    <property type="protein sequence ID" value="KRX16740.1"/>
    <property type="molecule type" value="Genomic_DNA"/>
</dbReference>
<comment type="subcellular location">
    <subcellularLocation>
        <location evidence="1">Membrane</location>
        <topology evidence="1">Multi-pass membrane protein</topology>
    </subcellularLocation>
</comment>
<evidence type="ECO:0000256" key="7">
    <source>
        <dbReference type="RuleBase" id="RU363053"/>
    </source>
</evidence>
<comment type="caution">
    <text evidence="8">The sequence shown here is derived from an EMBL/GenBank/DDBJ whole genome shotgun (WGS) entry which is preliminary data.</text>
</comment>
<feature type="transmembrane region" description="Helical" evidence="7">
    <location>
        <begin position="40"/>
        <end position="59"/>
    </location>
</feature>
<evidence type="ECO:0000256" key="1">
    <source>
        <dbReference type="ARBA" id="ARBA00004141"/>
    </source>
</evidence>
<dbReference type="GO" id="GO:0015267">
    <property type="term" value="F:channel activity"/>
    <property type="evidence" value="ECO:0007669"/>
    <property type="project" value="TreeGrafter"/>
</dbReference>
<feature type="non-terminal residue" evidence="8">
    <location>
        <position position="1"/>
    </location>
</feature>
<evidence type="ECO:0000256" key="2">
    <source>
        <dbReference type="ARBA" id="ARBA00006824"/>
    </source>
</evidence>
<organism evidence="8 9">
    <name type="scientific">Trichinella nelsoni</name>
    <dbReference type="NCBI Taxonomy" id="6336"/>
    <lineage>
        <taxon>Eukaryota</taxon>
        <taxon>Metazoa</taxon>
        <taxon>Ecdysozoa</taxon>
        <taxon>Nematoda</taxon>
        <taxon>Enoplea</taxon>
        <taxon>Dorylaimia</taxon>
        <taxon>Trichinellida</taxon>
        <taxon>Trichinellidae</taxon>
        <taxon>Trichinella</taxon>
    </lineage>
</organism>
<evidence type="ECO:0000256" key="3">
    <source>
        <dbReference type="ARBA" id="ARBA00022692"/>
    </source>
</evidence>
<protein>
    <recommendedName>
        <fullName evidence="6">Mitochondrial inner membrane protein Mpv17</fullName>
    </recommendedName>
</protein>
<dbReference type="InterPro" id="IPR007248">
    <property type="entry name" value="Mpv17_PMP22"/>
</dbReference>
<name>A0A0V0RQJ1_9BILA</name>
<proteinExistence type="inferred from homology"/>
<dbReference type="OrthoDB" id="430207at2759"/>
<evidence type="ECO:0000313" key="8">
    <source>
        <dbReference type="EMBL" id="KRX16740.1"/>
    </source>
</evidence>
<gene>
    <name evidence="8" type="primary">MPV17</name>
    <name evidence="8" type="ORF">T07_6064</name>
</gene>
<keyword evidence="5 7" id="KW-0472">Membrane</keyword>
<evidence type="ECO:0000256" key="5">
    <source>
        <dbReference type="ARBA" id="ARBA00023136"/>
    </source>
</evidence>
<dbReference type="STRING" id="6336.A0A0V0RQJ1"/>
<dbReference type="AlphaFoldDB" id="A0A0V0RQJ1"/>
<keyword evidence="3 7" id="KW-0812">Transmembrane</keyword>
<accession>A0A0V0RQJ1</accession>
<dbReference type="GO" id="GO:1901858">
    <property type="term" value="P:regulation of mitochondrial DNA metabolic process"/>
    <property type="evidence" value="ECO:0007669"/>
    <property type="project" value="TreeGrafter"/>
</dbReference>
<evidence type="ECO:0000256" key="4">
    <source>
        <dbReference type="ARBA" id="ARBA00022989"/>
    </source>
</evidence>
<keyword evidence="9" id="KW-1185">Reference proteome</keyword>
<dbReference type="Proteomes" id="UP000054630">
    <property type="component" value="Unassembled WGS sequence"/>
</dbReference>
<reference evidence="8 9" key="1">
    <citation type="submission" date="2015-01" db="EMBL/GenBank/DDBJ databases">
        <title>Evolution of Trichinella species and genotypes.</title>
        <authorList>
            <person name="Korhonen P.K."/>
            <person name="Edoardo P."/>
            <person name="Giuseppe L.R."/>
            <person name="Gasser R.B."/>
        </authorList>
    </citation>
    <scope>NUCLEOTIDE SEQUENCE [LARGE SCALE GENOMIC DNA]</scope>
    <source>
        <strain evidence="8">ISS37</strain>
    </source>
</reference>
<dbReference type="GO" id="GO:0005739">
    <property type="term" value="C:mitochondrion"/>
    <property type="evidence" value="ECO:0007669"/>
    <property type="project" value="TreeGrafter"/>
</dbReference>
<keyword evidence="4 7" id="KW-1133">Transmembrane helix</keyword>
<evidence type="ECO:0000313" key="9">
    <source>
        <dbReference type="Proteomes" id="UP000054630"/>
    </source>
</evidence>
<sequence>LHPWKSQMIISGLLMGTGDVISQTVLEGHRSYNFFEFDRTFRFVFLGTFYTGPLIWAWFVKLDKIFVGHSLFSVIKRVALDQLLFSPVSYTGFILLLGFLQRLNFENIKEKWKTEFRQVYLTNLQLWPAVQLLNFYFIPIQHRQIVCDEMCRHILEYLFSMADESNFTSPKLCHPICELFNGVDGVDMISGCN</sequence>
<dbReference type="Pfam" id="PF04117">
    <property type="entry name" value="Mpv17_PMP22"/>
    <property type="match status" value="1"/>
</dbReference>
<dbReference type="PANTHER" id="PTHR11266:SF17">
    <property type="entry name" value="PROTEIN MPV17"/>
    <property type="match status" value="1"/>
</dbReference>
<dbReference type="GO" id="GO:0016020">
    <property type="term" value="C:membrane"/>
    <property type="evidence" value="ECO:0007669"/>
    <property type="project" value="UniProtKB-SubCell"/>
</dbReference>
<dbReference type="PANTHER" id="PTHR11266">
    <property type="entry name" value="PEROXISOMAL MEMBRANE PROTEIN 2, PXMP2 MPV17"/>
    <property type="match status" value="1"/>
</dbReference>